<organism evidence="9 10">
    <name type="scientific">Paenibacillus turicensis</name>
    <dbReference type="NCBI Taxonomy" id="160487"/>
    <lineage>
        <taxon>Bacteria</taxon>
        <taxon>Bacillati</taxon>
        <taxon>Bacillota</taxon>
        <taxon>Bacilli</taxon>
        <taxon>Bacillales</taxon>
        <taxon>Paenibacillaceae</taxon>
        <taxon>Paenibacillus</taxon>
    </lineage>
</organism>
<keyword evidence="4 7" id="KW-0456">Lyase</keyword>
<dbReference type="RefSeq" id="WP_210088029.1">
    <property type="nucleotide sequence ID" value="NZ_JAGGKG010000003.1"/>
</dbReference>
<evidence type="ECO:0000256" key="4">
    <source>
        <dbReference type="ARBA" id="ARBA00023239"/>
    </source>
</evidence>
<feature type="binding site" evidence="7">
    <location>
        <position position="205"/>
    </location>
    <ligand>
        <name>Fe(2+)</name>
        <dbReference type="ChEBI" id="CHEBI:29033"/>
    </ligand>
</feature>
<dbReference type="CDD" id="cd00419">
    <property type="entry name" value="Ferrochelatase_C"/>
    <property type="match status" value="1"/>
</dbReference>
<dbReference type="Gene3D" id="3.40.50.1400">
    <property type="match status" value="2"/>
</dbReference>
<dbReference type="GO" id="GO:0016829">
    <property type="term" value="F:lyase activity"/>
    <property type="evidence" value="ECO:0007669"/>
    <property type="project" value="UniProtKB-KW"/>
</dbReference>
<keyword evidence="7" id="KW-0479">Metal-binding</keyword>
<evidence type="ECO:0000256" key="5">
    <source>
        <dbReference type="ARBA" id="ARBA00023244"/>
    </source>
</evidence>
<dbReference type="HAMAP" id="MF_00323">
    <property type="entry name" value="Ferrochelatase"/>
    <property type="match status" value="1"/>
</dbReference>
<accession>A0ABS4FP62</accession>
<dbReference type="InterPro" id="IPR001015">
    <property type="entry name" value="Ferrochelatase"/>
</dbReference>
<keyword evidence="10" id="KW-1185">Reference proteome</keyword>
<dbReference type="EMBL" id="JAGGKG010000003">
    <property type="protein sequence ID" value="MBP1904350.1"/>
    <property type="molecule type" value="Genomic_DNA"/>
</dbReference>
<dbReference type="InterPro" id="IPR033659">
    <property type="entry name" value="Ferrochelatase_N"/>
</dbReference>
<dbReference type="NCBIfam" id="TIGR00109">
    <property type="entry name" value="hemH"/>
    <property type="match status" value="1"/>
</dbReference>
<evidence type="ECO:0000256" key="2">
    <source>
        <dbReference type="ARBA" id="ARBA00023004"/>
    </source>
</evidence>
<comment type="subcellular location">
    <subcellularLocation>
        <location evidence="7">Cytoplasm</location>
    </subcellularLocation>
</comment>
<dbReference type="Proteomes" id="UP001519272">
    <property type="component" value="Unassembled WGS sequence"/>
</dbReference>
<keyword evidence="2 7" id="KW-0408">Iron</keyword>
<name>A0ABS4FP62_9BACL</name>
<dbReference type="CDD" id="cd03411">
    <property type="entry name" value="Ferrochelatase_N"/>
    <property type="match status" value="1"/>
</dbReference>
<dbReference type="PANTHER" id="PTHR11108:SF1">
    <property type="entry name" value="FERROCHELATASE, MITOCHONDRIAL"/>
    <property type="match status" value="1"/>
</dbReference>
<sequence length="337" mass="38370">MRVKRIGVLLTQIGTPDAPTITAVRRYLRHFLSDQRVVDYHPWFWKPLLYSMILTFRPKRSAALYKEIWTEAGSPLRVHMVNQQQSLQKMLGDHYRVELGLAYSEPSIKQALSQFREEGIQDITVLPLFPQYSSSTTASIYDTVYFEARGGRGSRVKTLPRFIPTLRFIGAYYDHPLYIHALADHLRTHVSGLSYVPDQYIFTFHGVPQRYVETGDPYYEQCEVTAKLLASELGLGQQDWVMSFQSKFGPERWVTPATFDIINNLPAKEIKAPVIFAPGFAADCLETIHELGIEGREVFINAGGSVHTYAVIPCLNDSHPWITLLASLVRQEAMSNE</sequence>
<keyword evidence="7" id="KW-0963">Cytoplasm</keyword>
<comment type="function">
    <text evidence="7">Involved in coproporphyrin-dependent heme b biosynthesis. Catalyzes the insertion of ferrous iron into coproporphyrin III to form Fe-coproporphyrin III.</text>
</comment>
<gene>
    <name evidence="7" type="primary">cpfC</name>
    <name evidence="9" type="ORF">J2Z32_000967</name>
</gene>
<dbReference type="Pfam" id="PF00762">
    <property type="entry name" value="Ferrochelatase"/>
    <property type="match status" value="1"/>
</dbReference>
<dbReference type="PANTHER" id="PTHR11108">
    <property type="entry name" value="FERROCHELATASE"/>
    <property type="match status" value="1"/>
</dbReference>
<dbReference type="SUPFAM" id="SSF53800">
    <property type="entry name" value="Chelatase"/>
    <property type="match status" value="1"/>
</dbReference>
<comment type="similarity">
    <text evidence="7 8">Belongs to the ferrochelatase family.</text>
</comment>
<evidence type="ECO:0000313" key="10">
    <source>
        <dbReference type="Proteomes" id="UP001519272"/>
    </source>
</evidence>
<proteinExistence type="inferred from homology"/>
<reference evidence="9 10" key="1">
    <citation type="submission" date="2021-03" db="EMBL/GenBank/DDBJ databases">
        <title>Genomic Encyclopedia of Type Strains, Phase IV (KMG-IV): sequencing the most valuable type-strain genomes for metagenomic binning, comparative biology and taxonomic classification.</title>
        <authorList>
            <person name="Goeker M."/>
        </authorList>
    </citation>
    <scope>NUCLEOTIDE SEQUENCE [LARGE SCALE GENOMIC DNA]</scope>
    <source>
        <strain evidence="9 10">DSM 14349</strain>
    </source>
</reference>
<comment type="pathway">
    <text evidence="1 7">Porphyrin-containing compound metabolism; protoheme biosynthesis.</text>
</comment>
<evidence type="ECO:0000256" key="3">
    <source>
        <dbReference type="ARBA" id="ARBA00023133"/>
    </source>
</evidence>
<evidence type="ECO:0000256" key="6">
    <source>
        <dbReference type="ARBA" id="ARBA00024536"/>
    </source>
</evidence>
<keyword evidence="5 7" id="KW-0627">Porphyrin biosynthesis</keyword>
<dbReference type="InterPro" id="IPR033644">
    <property type="entry name" value="Ferrochelatase_C"/>
</dbReference>
<feature type="binding site" evidence="7">
    <location>
        <position position="286"/>
    </location>
    <ligand>
        <name>Fe(2+)</name>
        <dbReference type="ChEBI" id="CHEBI:29033"/>
    </ligand>
</feature>
<evidence type="ECO:0000256" key="7">
    <source>
        <dbReference type="HAMAP-Rule" id="MF_00323"/>
    </source>
</evidence>
<protein>
    <recommendedName>
        <fullName evidence="7">Coproporphyrin III ferrochelatase</fullName>
        <ecNumber evidence="7">4.99.1.9</ecNumber>
    </recommendedName>
</protein>
<evidence type="ECO:0000313" key="9">
    <source>
        <dbReference type="EMBL" id="MBP1904350.1"/>
    </source>
</evidence>
<evidence type="ECO:0000256" key="8">
    <source>
        <dbReference type="RuleBase" id="RU004185"/>
    </source>
</evidence>
<comment type="caution">
    <text evidence="9">The sequence shown here is derived from an EMBL/GenBank/DDBJ whole genome shotgun (WGS) entry which is preliminary data.</text>
</comment>
<dbReference type="EC" id="4.99.1.9" evidence="7"/>
<keyword evidence="3 7" id="KW-0350">Heme biosynthesis</keyword>
<comment type="caution">
    <text evidence="7">Lacks conserved residue(s) required for the propagation of feature annotation.</text>
</comment>
<comment type="catalytic activity">
    <reaction evidence="6">
        <text>Fe-coproporphyrin III + 2 H(+) = coproporphyrin III + Fe(2+)</text>
        <dbReference type="Rhea" id="RHEA:49572"/>
        <dbReference type="ChEBI" id="CHEBI:15378"/>
        <dbReference type="ChEBI" id="CHEBI:29033"/>
        <dbReference type="ChEBI" id="CHEBI:68438"/>
        <dbReference type="ChEBI" id="CHEBI:131725"/>
        <dbReference type="EC" id="4.99.1.9"/>
    </reaction>
    <physiologicalReaction direction="right-to-left" evidence="6">
        <dbReference type="Rhea" id="RHEA:49574"/>
    </physiologicalReaction>
</comment>
<evidence type="ECO:0000256" key="1">
    <source>
        <dbReference type="ARBA" id="ARBA00004744"/>
    </source>
</evidence>